<evidence type="ECO:0000313" key="2">
    <source>
        <dbReference type="EMBL" id="TYO64554.1"/>
    </source>
</evidence>
<dbReference type="SUPFAM" id="SSF51621">
    <property type="entry name" value="Phosphoenolpyruvate/pyruvate domain"/>
    <property type="match status" value="1"/>
</dbReference>
<dbReference type="EMBL" id="VSTH01000070">
    <property type="protein sequence ID" value="TYO64554.1"/>
    <property type="molecule type" value="Genomic_DNA"/>
</dbReference>
<dbReference type="Gene3D" id="3.20.20.60">
    <property type="entry name" value="Phosphoenolpyruvate-binding domains"/>
    <property type="match status" value="1"/>
</dbReference>
<evidence type="ECO:0000256" key="1">
    <source>
        <dbReference type="SAM" id="MobiDB-lite"/>
    </source>
</evidence>
<gene>
    <name evidence="2" type="ORF">FXV83_21390</name>
</gene>
<reference evidence="2 3" key="1">
    <citation type="submission" date="2019-08" db="EMBL/GenBank/DDBJ databases">
        <title>Bradyrhizobium hipponensis sp. nov., a rhizobium isolated from a Lupinus angustifolius root nodule in Tunisia.</title>
        <authorList>
            <person name="Off K."/>
            <person name="Rejili M."/>
            <person name="Mars M."/>
            <person name="Brachmann A."/>
            <person name="Marin M."/>
        </authorList>
    </citation>
    <scope>NUCLEOTIDE SEQUENCE [LARGE SCALE GENOMIC DNA]</scope>
    <source>
        <strain evidence="3">aSej3</strain>
    </source>
</reference>
<proteinExistence type="predicted"/>
<dbReference type="InterPro" id="IPR040442">
    <property type="entry name" value="Pyrv_kinase-like_dom_sf"/>
</dbReference>
<name>A0A5S4YLP5_9BRAD</name>
<sequence length="165" mass="18010">MEHQPQFALASGPDQRTDVSPAEMHRAQVCSSHDLSVLMEAQDAHLGATAKRAGFKGLCASDRSLACSLGARNANEASWSQLADVAERIAKSTELPVLIDFDNAPILARELRQRVANASRSVTVVSELTPWRVPSRRRSLKSPASREQKNSGCRNIGSMMLRQES</sequence>
<protein>
    <submittedName>
        <fullName evidence="2">Uncharacterized protein</fullName>
    </submittedName>
</protein>
<organism evidence="2 3">
    <name type="scientific">Bradyrhizobium hipponense</name>
    <dbReference type="NCBI Taxonomy" id="2605638"/>
    <lineage>
        <taxon>Bacteria</taxon>
        <taxon>Pseudomonadati</taxon>
        <taxon>Pseudomonadota</taxon>
        <taxon>Alphaproteobacteria</taxon>
        <taxon>Hyphomicrobiales</taxon>
        <taxon>Nitrobacteraceae</taxon>
        <taxon>Bradyrhizobium</taxon>
    </lineage>
</organism>
<keyword evidence="3" id="KW-1185">Reference proteome</keyword>
<feature type="region of interest" description="Disordered" evidence="1">
    <location>
        <begin position="1"/>
        <end position="20"/>
    </location>
</feature>
<evidence type="ECO:0000313" key="3">
    <source>
        <dbReference type="Proteomes" id="UP000324797"/>
    </source>
</evidence>
<dbReference type="InterPro" id="IPR015813">
    <property type="entry name" value="Pyrv/PenolPyrv_kinase-like_dom"/>
</dbReference>
<comment type="caution">
    <text evidence="2">The sequence shown here is derived from an EMBL/GenBank/DDBJ whole genome shotgun (WGS) entry which is preliminary data.</text>
</comment>
<accession>A0A5S4YLP5</accession>
<feature type="region of interest" description="Disordered" evidence="1">
    <location>
        <begin position="135"/>
        <end position="165"/>
    </location>
</feature>
<dbReference type="GO" id="GO:0003824">
    <property type="term" value="F:catalytic activity"/>
    <property type="evidence" value="ECO:0007669"/>
    <property type="project" value="InterPro"/>
</dbReference>
<dbReference type="AlphaFoldDB" id="A0A5S4YLP5"/>
<dbReference type="Pfam" id="PF13714">
    <property type="entry name" value="PEP_mutase"/>
    <property type="match status" value="1"/>
</dbReference>
<dbReference type="Proteomes" id="UP000324797">
    <property type="component" value="Unassembled WGS sequence"/>
</dbReference>
<dbReference type="RefSeq" id="WP_148741373.1">
    <property type="nucleotide sequence ID" value="NZ_VSTH01000070.1"/>
</dbReference>